<evidence type="ECO:0000313" key="1">
    <source>
        <dbReference type="EMBL" id="MBH8566097.1"/>
    </source>
</evidence>
<reference evidence="1 2" key="1">
    <citation type="journal article" date="2021" name="Int. J. Syst. Evol. Microbiol.">
        <title>Amazonocrinis nigriterrae gen. nov., sp. nov., Atlanticothrix silvestris gen. nov., sp. nov. and Dendronalium phyllosphericum gen. nov., sp. nov., nostocacean cyanobacteria from Brazilian environments.</title>
        <authorList>
            <person name="Alvarenga D.O."/>
            <person name="Andreote A.P.D."/>
            <person name="Branco L.H.Z."/>
            <person name="Delbaje E."/>
            <person name="Cruz R.B."/>
            <person name="Varani A.M."/>
            <person name="Fiore M.F."/>
        </authorList>
    </citation>
    <scope>NUCLEOTIDE SEQUENCE [LARGE SCALE GENOMIC DNA]</scope>
    <source>
        <strain evidence="1 2">CENA67</strain>
    </source>
</reference>
<comment type="caution">
    <text evidence="1">The sequence shown here is derived from an EMBL/GenBank/DDBJ whole genome shotgun (WGS) entry which is preliminary data.</text>
</comment>
<organism evidence="1 2">
    <name type="scientific">Amazonocrinis nigriterrae CENA67</name>
    <dbReference type="NCBI Taxonomy" id="2794033"/>
    <lineage>
        <taxon>Bacteria</taxon>
        <taxon>Bacillati</taxon>
        <taxon>Cyanobacteriota</taxon>
        <taxon>Cyanophyceae</taxon>
        <taxon>Nostocales</taxon>
        <taxon>Nostocaceae</taxon>
        <taxon>Amazonocrinis</taxon>
        <taxon>Amazonocrinis nigriterrae</taxon>
    </lineage>
</organism>
<protein>
    <submittedName>
        <fullName evidence="1">Nuclear transport factor 2 family protein</fullName>
    </submittedName>
</protein>
<sequence length="129" mass="14397">MEQTATINTAQQAFDHLAKGWATGDFQPYIDMLSDDVSFWLPVGKQRSQPFAYEGKQQIIARLQARTETGDRLTLSSPDRITSNNTTVTFEFESQGTIANQPFKGRNAISLDVTGDKISAVREYFGDID</sequence>
<dbReference type="Gene3D" id="3.10.450.50">
    <property type="match status" value="1"/>
</dbReference>
<keyword evidence="2" id="KW-1185">Reference proteome</keyword>
<accession>A0A8J7HUN6</accession>
<dbReference type="Proteomes" id="UP000632766">
    <property type="component" value="Unassembled WGS sequence"/>
</dbReference>
<dbReference type="SUPFAM" id="SSF54427">
    <property type="entry name" value="NTF2-like"/>
    <property type="match status" value="1"/>
</dbReference>
<name>A0A8J7HUN6_9NOST</name>
<evidence type="ECO:0000313" key="2">
    <source>
        <dbReference type="Proteomes" id="UP000632766"/>
    </source>
</evidence>
<proteinExistence type="predicted"/>
<gene>
    <name evidence="1" type="ORF">I8748_28735</name>
</gene>
<dbReference type="EMBL" id="JAECZC010000086">
    <property type="protein sequence ID" value="MBH8566097.1"/>
    <property type="molecule type" value="Genomic_DNA"/>
</dbReference>
<dbReference type="InterPro" id="IPR032710">
    <property type="entry name" value="NTF2-like_dom_sf"/>
</dbReference>
<dbReference type="RefSeq" id="WP_198127871.1">
    <property type="nucleotide sequence ID" value="NZ_JAECZC010000086.1"/>
</dbReference>
<dbReference type="AlphaFoldDB" id="A0A8J7HUN6"/>